<comment type="caution">
    <text evidence="1">The sequence shown here is derived from an EMBL/GenBank/DDBJ whole genome shotgun (WGS) entry which is preliminary data.</text>
</comment>
<dbReference type="EMBL" id="CAJVPU010004425">
    <property type="protein sequence ID" value="CAG8532790.1"/>
    <property type="molecule type" value="Genomic_DNA"/>
</dbReference>
<name>A0ACA9LL06_9GLOM</name>
<organism evidence="1 2">
    <name type="scientific">Dentiscutata heterogama</name>
    <dbReference type="NCBI Taxonomy" id="1316150"/>
    <lineage>
        <taxon>Eukaryota</taxon>
        <taxon>Fungi</taxon>
        <taxon>Fungi incertae sedis</taxon>
        <taxon>Mucoromycota</taxon>
        <taxon>Glomeromycotina</taxon>
        <taxon>Glomeromycetes</taxon>
        <taxon>Diversisporales</taxon>
        <taxon>Gigasporaceae</taxon>
        <taxon>Dentiscutata</taxon>
    </lineage>
</organism>
<sequence length="489" mass="54631">MGDNNEIEIAPNHNAINFMVDDRGLPTQIVDRRRETFLGIMGGVGYNTNHIIGAGIFNTDKIWLLVGSPGVILIFFIFGGFMSLLGALIYIELGIRSLPKGIGEQRYIENAFPGKKNFGHIFSFVVIIIILPGAIIADSYACAQHLLYLFNKNPVPKQYFDTDYLVQRLMSILILAIITAYNMFSNRLSVLINKILASIKICAILLISIAGLIKLSGSDAKNWNTIEELGEPKEAKLKYSSLISVCVSFILYILINTAFATSLGHDFFIDERGFNQTIAFNNTIALQFGYKLFNNNEIGAKIMSALVAISAFGSVGAMVFIYARIIKYAAATEFIPKYSYLFDNLNKKIGTPFNALLAQFLYCSIYLLLFFDPIKDIFEFCSETSQYLAMLFHGASAICLIIMKNHFDIVAFQIHKLIIAIYLIFVSIIVIISFFPPAPGQFDYYIPYVVSVAAILIGGIIWRFRNYLENLEDPGSEGSEESEGSDRLQ</sequence>
<evidence type="ECO:0000313" key="2">
    <source>
        <dbReference type="Proteomes" id="UP000789702"/>
    </source>
</evidence>
<accession>A0ACA9LL06</accession>
<reference evidence="1" key="1">
    <citation type="submission" date="2021-06" db="EMBL/GenBank/DDBJ databases">
        <authorList>
            <person name="Kallberg Y."/>
            <person name="Tangrot J."/>
            <person name="Rosling A."/>
        </authorList>
    </citation>
    <scope>NUCLEOTIDE SEQUENCE</scope>
    <source>
        <strain evidence="1">IL203A</strain>
    </source>
</reference>
<gene>
    <name evidence="1" type="ORF">DHETER_LOCUS4443</name>
</gene>
<dbReference type="Proteomes" id="UP000789702">
    <property type="component" value="Unassembled WGS sequence"/>
</dbReference>
<protein>
    <submittedName>
        <fullName evidence="1">16694_t:CDS:1</fullName>
    </submittedName>
</protein>
<evidence type="ECO:0000313" key="1">
    <source>
        <dbReference type="EMBL" id="CAG8532790.1"/>
    </source>
</evidence>
<keyword evidence="2" id="KW-1185">Reference proteome</keyword>
<proteinExistence type="predicted"/>